<feature type="transmembrane region" description="Helical" evidence="1">
    <location>
        <begin position="79"/>
        <end position="101"/>
    </location>
</feature>
<proteinExistence type="predicted"/>
<protein>
    <submittedName>
        <fullName evidence="2">Uncharacterized protein</fullName>
    </submittedName>
</protein>
<organism evidence="2">
    <name type="scientific">hydrothermal vent metagenome</name>
    <dbReference type="NCBI Taxonomy" id="652676"/>
    <lineage>
        <taxon>unclassified sequences</taxon>
        <taxon>metagenomes</taxon>
        <taxon>ecological metagenomes</taxon>
    </lineage>
</organism>
<feature type="transmembrane region" description="Helical" evidence="1">
    <location>
        <begin position="134"/>
        <end position="156"/>
    </location>
</feature>
<keyword evidence="1" id="KW-1133">Transmembrane helix</keyword>
<feature type="transmembrane region" description="Helical" evidence="1">
    <location>
        <begin position="176"/>
        <end position="201"/>
    </location>
</feature>
<accession>A0A3B1DHE3</accession>
<keyword evidence="1" id="KW-0472">Membrane</keyword>
<reference evidence="2" key="1">
    <citation type="submission" date="2018-06" db="EMBL/GenBank/DDBJ databases">
        <authorList>
            <person name="Zhirakovskaya E."/>
        </authorList>
    </citation>
    <scope>NUCLEOTIDE SEQUENCE</scope>
</reference>
<dbReference type="AlphaFoldDB" id="A0A3B1DHE3"/>
<dbReference type="EMBL" id="UOGJ01000051">
    <property type="protein sequence ID" value="VAX35428.1"/>
    <property type="molecule type" value="Genomic_DNA"/>
</dbReference>
<feature type="transmembrane region" description="Helical" evidence="1">
    <location>
        <begin position="6"/>
        <end position="27"/>
    </location>
</feature>
<keyword evidence="1" id="KW-0812">Transmembrane</keyword>
<evidence type="ECO:0000313" key="2">
    <source>
        <dbReference type="EMBL" id="VAX35428.1"/>
    </source>
</evidence>
<feature type="transmembrane region" description="Helical" evidence="1">
    <location>
        <begin position="221"/>
        <end position="242"/>
    </location>
</feature>
<feature type="transmembrane region" description="Helical" evidence="1">
    <location>
        <begin position="39"/>
        <end position="67"/>
    </location>
</feature>
<evidence type="ECO:0000256" key="1">
    <source>
        <dbReference type="SAM" id="Phobius"/>
    </source>
</evidence>
<name>A0A3B1DHE3_9ZZZZ</name>
<sequence length="265" mass="30252">MNLFSVFVLGLEAAINPLALTTFLLFYRYLADVGKTKKLIIFAGLFFILAVFLVCFLSTIGFGDYIFRQSIILMTVRGIYLSIASVLITFGFLNFIDWRLYWQSQDIKSCRLKAPVFWGEEQKSVKSAKAFFNILYRIFISFIVGAVLMLLVLVWPQDEQIFVIFSSVVAKTESKFAILLLVVYSVAFVLPLVCVWVMVLWVAFNQKAQTLLEKFVSQRKIIFSAIFFSVGLGLMYFVIISLNQVNFNIKELKNECSSCRSAVGR</sequence>
<gene>
    <name evidence="2" type="ORF">MNBD_UNCLBAC01-627</name>
</gene>